<evidence type="ECO:0000313" key="7">
    <source>
        <dbReference type="EMBL" id="ESZ94191.1"/>
    </source>
</evidence>
<dbReference type="CDD" id="cd00488">
    <property type="entry name" value="PCD_DCoH"/>
    <property type="match status" value="1"/>
</dbReference>
<dbReference type="PANTHER" id="PTHR12599">
    <property type="entry name" value="PTERIN-4-ALPHA-CARBINOLAMINE DEHYDRATASE"/>
    <property type="match status" value="1"/>
</dbReference>
<sequence>MNMKASIRSVLRPSFTPFTTHTLLSHHRNPFSKSLPSRFVQIRAFQLPKLTTLPDENSVSDKKTLSESEPSSPIDSTPGAVKLVTPLSKENLLPEEKVASNLYFRKTHIGKNTVLKETVASDLYYVKTCLRKESSSVQVYDFRLQQLIKPLLMEHGGNWLLTANGLGLERIFKFKGFDNTWRFMKKVAAKSKIERHHPEWCNIYNILFIRWTTHDPPGLTDTDILMAKYCDLLAPSHHERSVPPQDQFPLFKVFDEMIQSTKYPPSVPSASSASHTHTHTSSVNNENIPLIINNFRTLNKMPEPPMLNKYSKEKLRRQSNREMKAGKKPEMVMESSVLLKWKEENGMRTRTREEKEKREENKPENENENENENEDI</sequence>
<protein>
    <recommendedName>
        <fullName evidence="3">4a-hydroxytetrahydrobiopterin dehydratase</fullName>
        <ecNumber evidence="3">4.2.1.96</ecNumber>
    </recommendedName>
    <alternativeName>
        <fullName evidence="5">4-alpha-hydroxy-tetrahydropterin dehydratase</fullName>
    </alternativeName>
</protein>
<dbReference type="GO" id="GO:0008124">
    <property type="term" value="F:4-alpha-hydroxytetrahydrobiopterin dehydratase activity"/>
    <property type="evidence" value="ECO:0007669"/>
    <property type="project" value="UniProtKB-EC"/>
</dbReference>
<dbReference type="SUPFAM" id="SSF55248">
    <property type="entry name" value="PCD-like"/>
    <property type="match status" value="1"/>
</dbReference>
<evidence type="ECO:0000256" key="5">
    <source>
        <dbReference type="ARBA" id="ARBA00030497"/>
    </source>
</evidence>
<reference evidence="7 8" key="1">
    <citation type="journal article" date="2014" name="Genome Announc.">
        <title>Draft genome sequence of Sclerotinia borealis, a psychrophilic plant pathogenic fungus.</title>
        <authorList>
            <person name="Mardanov A.V."/>
            <person name="Beletsky A.V."/>
            <person name="Kadnikov V.V."/>
            <person name="Ignatov A.N."/>
            <person name="Ravin N.V."/>
        </authorList>
    </citation>
    <scope>NUCLEOTIDE SEQUENCE [LARGE SCALE GENOMIC DNA]</scope>
    <source>
        <strain evidence="8">F-4157</strain>
    </source>
</reference>
<dbReference type="HOGENOM" id="CLU_736001_0_0_1"/>
<feature type="region of interest" description="Disordered" evidence="6">
    <location>
        <begin position="56"/>
        <end position="80"/>
    </location>
</feature>
<feature type="compositionally biased region" description="Basic and acidic residues" evidence="6">
    <location>
        <begin position="340"/>
        <end position="365"/>
    </location>
</feature>
<proteinExistence type="inferred from homology"/>
<dbReference type="STRING" id="1432307.W9CE96"/>
<feature type="region of interest" description="Disordered" evidence="6">
    <location>
        <begin position="313"/>
        <end position="376"/>
    </location>
</feature>
<evidence type="ECO:0000256" key="1">
    <source>
        <dbReference type="ARBA" id="ARBA00001554"/>
    </source>
</evidence>
<dbReference type="EC" id="4.2.1.96" evidence="3"/>
<dbReference type="Pfam" id="PF01329">
    <property type="entry name" value="Pterin_4a"/>
    <property type="match status" value="1"/>
</dbReference>
<dbReference type="Gene3D" id="3.30.1360.20">
    <property type="entry name" value="Transcriptional coactivator/pterin dehydratase"/>
    <property type="match status" value="1"/>
</dbReference>
<dbReference type="OrthoDB" id="277398at2759"/>
<accession>W9CE96</accession>
<comment type="catalytic activity">
    <reaction evidence="1">
        <text>(4aS,6R)-4a-hydroxy-L-erythro-5,6,7,8-tetrahydrobiopterin = (6R)-L-erythro-6,7-dihydrobiopterin + H2O</text>
        <dbReference type="Rhea" id="RHEA:11920"/>
        <dbReference type="ChEBI" id="CHEBI:15377"/>
        <dbReference type="ChEBI" id="CHEBI:15642"/>
        <dbReference type="ChEBI" id="CHEBI:43120"/>
        <dbReference type="EC" id="4.2.1.96"/>
    </reaction>
</comment>
<keyword evidence="8" id="KW-1185">Reference proteome</keyword>
<feature type="compositionally biased region" description="Low complexity" evidence="6">
    <location>
        <begin position="268"/>
        <end position="283"/>
    </location>
</feature>
<dbReference type="AlphaFoldDB" id="W9CE96"/>
<comment type="similarity">
    <text evidence="2">Belongs to the pterin-4-alpha-carbinolamine dehydratase family.</text>
</comment>
<dbReference type="GO" id="GO:0006729">
    <property type="term" value="P:tetrahydrobiopterin biosynthetic process"/>
    <property type="evidence" value="ECO:0007669"/>
    <property type="project" value="InterPro"/>
</dbReference>
<dbReference type="InterPro" id="IPR001533">
    <property type="entry name" value="Pterin_deHydtase"/>
</dbReference>
<keyword evidence="4" id="KW-0456">Lyase</keyword>
<evidence type="ECO:0000256" key="3">
    <source>
        <dbReference type="ARBA" id="ARBA00013252"/>
    </source>
</evidence>
<dbReference type="EMBL" id="AYSA01000263">
    <property type="protein sequence ID" value="ESZ94191.1"/>
    <property type="molecule type" value="Genomic_DNA"/>
</dbReference>
<feature type="region of interest" description="Disordered" evidence="6">
    <location>
        <begin position="264"/>
        <end position="285"/>
    </location>
</feature>
<name>W9CE96_SCLBF</name>
<dbReference type="PANTHER" id="PTHR12599:SF0">
    <property type="entry name" value="PTERIN-4-ALPHA-CARBINOLAMINE DEHYDRATASE"/>
    <property type="match status" value="1"/>
</dbReference>
<dbReference type="Proteomes" id="UP000019487">
    <property type="component" value="Unassembled WGS sequence"/>
</dbReference>
<evidence type="ECO:0000256" key="6">
    <source>
        <dbReference type="SAM" id="MobiDB-lite"/>
    </source>
</evidence>
<evidence type="ECO:0000256" key="4">
    <source>
        <dbReference type="ARBA" id="ARBA00023239"/>
    </source>
</evidence>
<evidence type="ECO:0000256" key="2">
    <source>
        <dbReference type="ARBA" id="ARBA00006472"/>
    </source>
</evidence>
<dbReference type="InterPro" id="IPR036428">
    <property type="entry name" value="PCD_sf"/>
</dbReference>
<feature type="compositionally biased region" description="Acidic residues" evidence="6">
    <location>
        <begin position="366"/>
        <end position="376"/>
    </location>
</feature>
<evidence type="ECO:0000313" key="8">
    <source>
        <dbReference type="Proteomes" id="UP000019487"/>
    </source>
</evidence>
<comment type="caution">
    <text evidence="7">The sequence shown here is derived from an EMBL/GenBank/DDBJ whole genome shotgun (WGS) entry which is preliminary data.</text>
</comment>
<feature type="compositionally biased region" description="Basic and acidic residues" evidence="6">
    <location>
        <begin position="319"/>
        <end position="331"/>
    </location>
</feature>
<gene>
    <name evidence="7" type="ORF">SBOR_5417</name>
</gene>
<organism evidence="7 8">
    <name type="scientific">Sclerotinia borealis (strain F-4128)</name>
    <dbReference type="NCBI Taxonomy" id="1432307"/>
    <lineage>
        <taxon>Eukaryota</taxon>
        <taxon>Fungi</taxon>
        <taxon>Dikarya</taxon>
        <taxon>Ascomycota</taxon>
        <taxon>Pezizomycotina</taxon>
        <taxon>Leotiomycetes</taxon>
        <taxon>Helotiales</taxon>
        <taxon>Sclerotiniaceae</taxon>
        <taxon>Sclerotinia</taxon>
    </lineage>
</organism>